<dbReference type="SUPFAM" id="SSF52540">
    <property type="entry name" value="P-loop containing nucleoside triphosphate hydrolases"/>
    <property type="match status" value="1"/>
</dbReference>
<keyword evidence="12" id="KW-1185">Reference proteome</keyword>
<feature type="binding site" evidence="8">
    <location>
        <begin position="411"/>
        <end position="413"/>
    </location>
    <ligand>
        <name>GTP</name>
        <dbReference type="ChEBI" id="CHEBI:37565"/>
    </ligand>
</feature>
<dbReference type="GO" id="GO:0000287">
    <property type="term" value="F:magnesium ion binding"/>
    <property type="evidence" value="ECO:0007669"/>
    <property type="project" value="UniProtKB-UniRule"/>
</dbReference>
<evidence type="ECO:0000256" key="4">
    <source>
        <dbReference type="ARBA" id="ARBA00022741"/>
    </source>
</evidence>
<dbReference type="NCBIfam" id="TIGR00184">
    <property type="entry name" value="purA"/>
    <property type="match status" value="1"/>
</dbReference>
<feature type="active site" description="Proton donor" evidence="8">
    <location>
        <position position="41"/>
    </location>
</feature>
<dbReference type="eggNOG" id="COG0104">
    <property type="taxonomic scope" value="Bacteria"/>
</dbReference>
<comment type="subcellular location">
    <subcellularLocation>
        <location evidence="8">Cytoplasm</location>
    </subcellularLocation>
</comment>
<dbReference type="InterPro" id="IPR018220">
    <property type="entry name" value="Adenylosuccin_syn_GTP-bd"/>
</dbReference>
<dbReference type="InterPro" id="IPR001114">
    <property type="entry name" value="Adenylosuccinate_synthetase"/>
</dbReference>
<evidence type="ECO:0000256" key="1">
    <source>
        <dbReference type="ARBA" id="ARBA00011738"/>
    </source>
</evidence>
<feature type="binding site" evidence="8">
    <location>
        <begin position="298"/>
        <end position="304"/>
    </location>
    <ligand>
        <name>substrate</name>
    </ligand>
</feature>
<feature type="binding site" description="in other chain" evidence="8">
    <location>
        <begin position="38"/>
        <end position="41"/>
    </location>
    <ligand>
        <name>IMP</name>
        <dbReference type="ChEBI" id="CHEBI:58053"/>
        <note>ligand shared between dimeric partners</note>
    </ligand>
</feature>
<feature type="binding site" evidence="8">
    <location>
        <position position="40"/>
    </location>
    <ligand>
        <name>Mg(2+)</name>
        <dbReference type="ChEBI" id="CHEBI:18420"/>
    </ligand>
</feature>
<dbReference type="SMART" id="SM00788">
    <property type="entry name" value="Adenylsucc_synt"/>
    <property type="match status" value="1"/>
</dbReference>
<dbReference type="FunFam" id="1.10.300.10:FF:000001">
    <property type="entry name" value="Adenylosuccinate synthetase"/>
    <property type="match status" value="1"/>
</dbReference>
<evidence type="ECO:0000256" key="9">
    <source>
        <dbReference type="PROSITE-ProRule" id="PRU10134"/>
    </source>
</evidence>
<keyword evidence="6 8" id="KW-0460">Magnesium</keyword>
<dbReference type="PANTHER" id="PTHR11846">
    <property type="entry name" value="ADENYLOSUCCINATE SYNTHETASE"/>
    <property type="match status" value="1"/>
</dbReference>
<gene>
    <name evidence="8" type="primary">purA</name>
    <name evidence="11" type="ordered locus">Spico_1296</name>
</gene>
<dbReference type="Gene3D" id="1.10.300.10">
    <property type="entry name" value="Adenylosuccinate Synthetase, subunit A, domain 2"/>
    <property type="match status" value="1"/>
</dbReference>
<dbReference type="UniPathway" id="UPA00075">
    <property type="reaction ID" value="UER00335"/>
</dbReference>
<dbReference type="GO" id="GO:0005525">
    <property type="term" value="F:GTP binding"/>
    <property type="evidence" value="ECO:0007669"/>
    <property type="project" value="UniProtKB-UniRule"/>
</dbReference>
<keyword evidence="8" id="KW-0963">Cytoplasm</keyword>
<dbReference type="GO" id="GO:0044208">
    <property type="term" value="P:'de novo' AMP biosynthetic process"/>
    <property type="evidence" value="ECO:0007669"/>
    <property type="project" value="UniProtKB-UniRule"/>
</dbReference>
<dbReference type="NCBIfam" id="NF002223">
    <property type="entry name" value="PRK01117.1"/>
    <property type="match status" value="1"/>
</dbReference>
<dbReference type="Gene3D" id="3.90.170.10">
    <property type="entry name" value="Adenylosuccinate Synthetase, subunit A, domain 3"/>
    <property type="match status" value="1"/>
</dbReference>
<evidence type="ECO:0000256" key="3">
    <source>
        <dbReference type="ARBA" id="ARBA00022723"/>
    </source>
</evidence>
<dbReference type="RefSeq" id="WP_013739899.1">
    <property type="nucleotide sequence ID" value="NC_015436.1"/>
</dbReference>
<feature type="binding site" description="in other chain" evidence="8">
    <location>
        <position position="238"/>
    </location>
    <ligand>
        <name>IMP</name>
        <dbReference type="ChEBI" id="CHEBI:58053"/>
        <note>ligand shared between dimeric partners</note>
    </ligand>
</feature>
<evidence type="ECO:0000256" key="6">
    <source>
        <dbReference type="ARBA" id="ARBA00022842"/>
    </source>
</evidence>
<comment type="cofactor">
    <cofactor evidence="8">
        <name>Mg(2+)</name>
        <dbReference type="ChEBI" id="CHEBI:18420"/>
    </cofactor>
    <text evidence="8">Binds 1 Mg(2+) ion per subunit.</text>
</comment>
<keyword evidence="7 8" id="KW-0342">GTP-binding</keyword>
<dbReference type="GO" id="GO:0046040">
    <property type="term" value="P:IMP metabolic process"/>
    <property type="evidence" value="ECO:0007669"/>
    <property type="project" value="TreeGrafter"/>
</dbReference>
<dbReference type="EMBL" id="CP002659">
    <property type="protein sequence ID" value="AEC02504.1"/>
    <property type="molecule type" value="Genomic_DNA"/>
</dbReference>
<dbReference type="HOGENOM" id="CLU_029848_0_0_12"/>
<evidence type="ECO:0000256" key="7">
    <source>
        <dbReference type="ARBA" id="ARBA00023134"/>
    </source>
</evidence>
<dbReference type="PROSITE" id="PS00513">
    <property type="entry name" value="ADENYLOSUCCIN_SYN_2"/>
    <property type="match status" value="1"/>
</dbReference>
<sequence>MSISAVVGAQWGDEGKGRIVDYLAQEADVVVRYQGGDNAGHTVINDKGKFALHIIPSGIFNPATINIVGAGTVVNFDTMATELAALEEKGVDTTNLYIDQRAHLILPFHCLLDGAEEASRSSSWQIGTTKRGIGPCYSDKASRKGIRAMDIMDETRLRTRLEMLLPGKNRELAYFGLPEVTVDEIMNLASAWRIRFGHRITDSVSILRKAVKQDKAILMEGQLGVMRDLDWGIYPYTTSSNPTSGGTCSGAGISPRLIGRVIGVVKAYSTSVGGGPFPTELKDETGDKLRAIGGEYGATTGRPRRCGWFDGVAADYSSWINGFTDIAITKLDVLDTFETLKICTGYMVDGKVVTELPETGGQEKAEPIYEELPGWLVPTTGARAWEDLPPNAQAYIQRIESLSGARASYVSVGPERDQIIVR</sequence>
<feature type="binding site" evidence="8">
    <location>
        <begin position="12"/>
        <end position="18"/>
    </location>
    <ligand>
        <name>GTP</name>
        <dbReference type="ChEBI" id="CHEBI:37565"/>
    </ligand>
</feature>
<comment type="catalytic activity">
    <reaction evidence="8 10">
        <text>IMP + L-aspartate + GTP = N(6)-(1,2-dicarboxyethyl)-AMP + GDP + phosphate + 2 H(+)</text>
        <dbReference type="Rhea" id="RHEA:15753"/>
        <dbReference type="ChEBI" id="CHEBI:15378"/>
        <dbReference type="ChEBI" id="CHEBI:29991"/>
        <dbReference type="ChEBI" id="CHEBI:37565"/>
        <dbReference type="ChEBI" id="CHEBI:43474"/>
        <dbReference type="ChEBI" id="CHEBI:57567"/>
        <dbReference type="ChEBI" id="CHEBI:58053"/>
        <dbReference type="ChEBI" id="CHEBI:58189"/>
        <dbReference type="EC" id="6.3.4.4"/>
    </reaction>
</comment>
<dbReference type="Gene3D" id="3.40.440.10">
    <property type="entry name" value="Adenylosuccinate Synthetase, subunit A, domain 1"/>
    <property type="match status" value="1"/>
</dbReference>
<dbReference type="InterPro" id="IPR027417">
    <property type="entry name" value="P-loop_NTPase"/>
</dbReference>
<feature type="binding site" evidence="8">
    <location>
        <begin position="40"/>
        <end position="42"/>
    </location>
    <ligand>
        <name>GTP</name>
        <dbReference type="ChEBI" id="CHEBI:37565"/>
    </ligand>
</feature>
<dbReference type="STRING" id="760011.Spico_1296"/>
<dbReference type="FunFam" id="3.90.170.10:FF:000001">
    <property type="entry name" value="Adenylosuccinate synthetase"/>
    <property type="match status" value="1"/>
</dbReference>
<dbReference type="OrthoDB" id="9807553at2"/>
<protein>
    <recommendedName>
        <fullName evidence="8 10">Adenylosuccinate synthetase</fullName>
        <shortName evidence="8">AMPSase</shortName>
        <shortName evidence="8">AdSS</shortName>
        <ecNumber evidence="8 10">6.3.4.4</ecNumber>
    </recommendedName>
    <alternativeName>
        <fullName evidence="8">IMP--aspartate ligase</fullName>
    </alternativeName>
</protein>
<name>F4GM29_PARC1</name>
<dbReference type="PROSITE" id="PS01266">
    <property type="entry name" value="ADENYLOSUCCIN_SYN_1"/>
    <property type="match status" value="1"/>
</dbReference>
<evidence type="ECO:0000313" key="12">
    <source>
        <dbReference type="Proteomes" id="UP000007939"/>
    </source>
</evidence>
<comment type="similarity">
    <text evidence="8 10">Belongs to the adenylosuccinate synthetase family.</text>
</comment>
<accession>F4GM29</accession>
<feature type="binding site" description="in other chain" evidence="8">
    <location>
        <position position="302"/>
    </location>
    <ligand>
        <name>IMP</name>
        <dbReference type="ChEBI" id="CHEBI:58053"/>
        <note>ligand shared between dimeric partners</note>
    </ligand>
</feature>
<dbReference type="GO" id="GO:0004019">
    <property type="term" value="F:adenylosuccinate synthase activity"/>
    <property type="evidence" value="ECO:0007669"/>
    <property type="project" value="UniProtKB-UniRule"/>
</dbReference>
<feature type="binding site" evidence="8">
    <location>
        <position position="143"/>
    </location>
    <ligand>
        <name>IMP</name>
        <dbReference type="ChEBI" id="CHEBI:58053"/>
        <note>ligand shared between dimeric partners</note>
    </ligand>
</feature>
<organism evidence="11 12">
    <name type="scientific">Parasphaerochaeta coccoides (strain ATCC BAA-1237 / DSM 17374 / SPN1)</name>
    <name type="common">Sphaerochaeta coccoides</name>
    <dbReference type="NCBI Taxonomy" id="760011"/>
    <lineage>
        <taxon>Bacteria</taxon>
        <taxon>Pseudomonadati</taxon>
        <taxon>Spirochaetota</taxon>
        <taxon>Spirochaetia</taxon>
        <taxon>Spirochaetales</taxon>
        <taxon>Sphaerochaetaceae</taxon>
        <taxon>Parasphaerochaeta</taxon>
    </lineage>
</organism>
<feature type="binding site" evidence="8">
    <location>
        <position position="304"/>
    </location>
    <ligand>
        <name>GTP</name>
        <dbReference type="ChEBI" id="CHEBI:37565"/>
    </ligand>
</feature>
<evidence type="ECO:0000256" key="10">
    <source>
        <dbReference type="RuleBase" id="RU000520"/>
    </source>
</evidence>
<keyword evidence="2 8" id="KW-0436">Ligase</keyword>
<comment type="pathway">
    <text evidence="8 10">Purine metabolism; AMP biosynthesis via de novo pathway; AMP from IMP: step 1/2.</text>
</comment>
<feature type="binding site" evidence="8">
    <location>
        <position position="13"/>
    </location>
    <ligand>
        <name>Mg(2+)</name>
        <dbReference type="ChEBI" id="CHEBI:18420"/>
    </ligand>
</feature>
<dbReference type="AlphaFoldDB" id="F4GM29"/>
<dbReference type="CDD" id="cd03108">
    <property type="entry name" value="AdSS"/>
    <property type="match status" value="1"/>
</dbReference>
<comment type="caution">
    <text evidence="8">Lacks conserved residue(s) required for the propagation of feature annotation.</text>
</comment>
<feature type="active site" evidence="9">
    <location>
        <position position="140"/>
    </location>
</feature>
<dbReference type="InterPro" id="IPR042110">
    <property type="entry name" value="Adenylosuccinate_synth_dom2"/>
</dbReference>
<dbReference type="GO" id="GO:0005737">
    <property type="term" value="C:cytoplasm"/>
    <property type="evidence" value="ECO:0007669"/>
    <property type="project" value="UniProtKB-SubCell"/>
</dbReference>
<reference evidence="11 12" key="2">
    <citation type="journal article" date="2012" name="Stand. Genomic Sci.">
        <title>Complete genome sequence of the termite hindgut bacterium Spirochaeta coccoides type strain (SPN1(T)), reclassification in the genus Sphaerochaeta as Sphaerochaeta coccoides comb. nov. and emendations of the family Spirochaetaceae and the genus Sphaerochaeta.</title>
        <authorList>
            <person name="Abt B."/>
            <person name="Han C."/>
            <person name="Scheuner C."/>
            <person name="Lu M."/>
            <person name="Lapidus A."/>
            <person name="Nolan M."/>
            <person name="Lucas S."/>
            <person name="Hammon N."/>
            <person name="Deshpande S."/>
            <person name="Cheng J.F."/>
            <person name="Tapia R."/>
            <person name="Goodwin L.A."/>
            <person name="Pitluck S."/>
            <person name="Liolios K."/>
            <person name="Pagani I."/>
            <person name="Ivanova N."/>
            <person name="Mavromatis K."/>
            <person name="Mikhailova N."/>
            <person name="Huntemann M."/>
            <person name="Pati A."/>
            <person name="Chen A."/>
            <person name="Palaniappan K."/>
            <person name="Land M."/>
            <person name="Hauser L."/>
            <person name="Brambilla E.M."/>
            <person name="Rohde M."/>
            <person name="Spring S."/>
            <person name="Gronow S."/>
            <person name="Goker M."/>
            <person name="Woyke T."/>
            <person name="Bristow J."/>
            <person name="Eisen J.A."/>
            <person name="Markowitz V."/>
            <person name="Hugenholtz P."/>
            <person name="Kyrpides N.C."/>
            <person name="Klenk H.P."/>
            <person name="Detter J.C."/>
        </authorList>
    </citation>
    <scope>NUCLEOTIDE SEQUENCE [LARGE SCALE GENOMIC DNA]</scope>
    <source>
        <strain evidence="12">ATCC BAA-1237 / DSM 17374 / SPN1</strain>
    </source>
</reference>
<dbReference type="Pfam" id="PF00709">
    <property type="entry name" value="Adenylsucc_synt"/>
    <property type="match status" value="1"/>
</dbReference>
<dbReference type="Proteomes" id="UP000007939">
    <property type="component" value="Chromosome"/>
</dbReference>
<feature type="binding site" description="in other chain" evidence="8">
    <location>
        <begin position="13"/>
        <end position="16"/>
    </location>
    <ligand>
        <name>IMP</name>
        <dbReference type="ChEBI" id="CHEBI:58053"/>
        <note>ligand shared between dimeric partners</note>
    </ligand>
</feature>
<keyword evidence="3 8" id="KW-0479">Metal-binding</keyword>
<dbReference type="HAMAP" id="MF_00011">
    <property type="entry name" value="Adenylosucc_synth"/>
    <property type="match status" value="1"/>
</dbReference>
<keyword evidence="5 8" id="KW-0658">Purine biosynthesis</keyword>
<evidence type="ECO:0000256" key="5">
    <source>
        <dbReference type="ARBA" id="ARBA00022755"/>
    </source>
</evidence>
<keyword evidence="4 8" id="KW-0547">Nucleotide-binding</keyword>
<dbReference type="EC" id="6.3.4.4" evidence="8 10"/>
<feature type="binding site" evidence="8">
    <location>
        <begin position="330"/>
        <end position="332"/>
    </location>
    <ligand>
        <name>GTP</name>
        <dbReference type="ChEBI" id="CHEBI:37565"/>
    </ligand>
</feature>
<comment type="function">
    <text evidence="8">Plays an important role in the de novo pathway of purine nucleotide biosynthesis. Catalyzes the first committed step in the biosynthesis of AMP from IMP.</text>
</comment>
<dbReference type="PANTHER" id="PTHR11846:SF0">
    <property type="entry name" value="ADENYLOSUCCINATE SYNTHETASE"/>
    <property type="match status" value="1"/>
</dbReference>
<evidence type="ECO:0000256" key="8">
    <source>
        <dbReference type="HAMAP-Rule" id="MF_00011"/>
    </source>
</evidence>
<dbReference type="InterPro" id="IPR042109">
    <property type="entry name" value="Adenylosuccinate_synth_dom1"/>
</dbReference>
<feature type="binding site" description="in other chain" evidence="8">
    <location>
        <position position="129"/>
    </location>
    <ligand>
        <name>IMP</name>
        <dbReference type="ChEBI" id="CHEBI:58053"/>
        <note>ligand shared between dimeric partners</note>
    </ligand>
</feature>
<dbReference type="KEGG" id="scc:Spico_1296"/>
<comment type="subunit">
    <text evidence="1 8">Homodimer.</text>
</comment>
<proteinExistence type="inferred from homology"/>
<dbReference type="InterPro" id="IPR033128">
    <property type="entry name" value="Adenylosuccin_syn_Lys_AS"/>
</dbReference>
<dbReference type="InterPro" id="IPR042111">
    <property type="entry name" value="Adenylosuccinate_synth_dom3"/>
</dbReference>
<evidence type="ECO:0000313" key="11">
    <source>
        <dbReference type="EMBL" id="AEC02504.1"/>
    </source>
</evidence>
<feature type="active site" description="Proton acceptor" evidence="8">
    <location>
        <position position="13"/>
    </location>
</feature>
<evidence type="ECO:0000256" key="2">
    <source>
        <dbReference type="ARBA" id="ARBA00022598"/>
    </source>
</evidence>
<reference evidence="12" key="1">
    <citation type="submission" date="2011-04" db="EMBL/GenBank/DDBJ databases">
        <title>The complete genome of Spirochaeta coccoides DSM 17374.</title>
        <authorList>
            <person name="Lucas S."/>
            <person name="Copeland A."/>
            <person name="Lapidus A."/>
            <person name="Bruce D."/>
            <person name="Goodwin L."/>
            <person name="Pitluck S."/>
            <person name="Peters L."/>
            <person name="Kyrpides N."/>
            <person name="Mavromatis K."/>
            <person name="Pagani I."/>
            <person name="Ivanova N."/>
            <person name="Ovchinnikova G."/>
            <person name="Lu M."/>
            <person name="Detter J.C."/>
            <person name="Tapia R."/>
            <person name="Han C."/>
            <person name="Land M."/>
            <person name="Hauser L."/>
            <person name="Markowitz V."/>
            <person name="Cheng J.-F."/>
            <person name="Hugenholtz P."/>
            <person name="Woyke T."/>
            <person name="Wu D."/>
            <person name="Spring S."/>
            <person name="Schroeder M."/>
            <person name="Brambilla E."/>
            <person name="Klenk H.-P."/>
            <person name="Eisen J.A."/>
        </authorList>
    </citation>
    <scope>NUCLEOTIDE SEQUENCE [LARGE SCALE GENOMIC DNA]</scope>
    <source>
        <strain evidence="12">ATCC BAA-1237 / DSM 17374 / SPN1</strain>
    </source>
</reference>